<gene>
    <name evidence="2" type="ORF">EDC65_0312</name>
</gene>
<dbReference type="RefSeq" id="WP_123687932.1">
    <property type="nucleotide sequence ID" value="NZ_AP019700.1"/>
</dbReference>
<keyword evidence="3" id="KW-1185">Reference proteome</keyword>
<evidence type="ECO:0000256" key="1">
    <source>
        <dbReference type="SAM" id="SignalP"/>
    </source>
</evidence>
<accession>A0A3N1MDF2</accession>
<proteinExistence type="predicted"/>
<feature type="signal peptide" evidence="1">
    <location>
        <begin position="1"/>
        <end position="20"/>
    </location>
</feature>
<organism evidence="2 3">
    <name type="scientific">Stella humosa</name>
    <dbReference type="NCBI Taxonomy" id="94"/>
    <lineage>
        <taxon>Bacteria</taxon>
        <taxon>Pseudomonadati</taxon>
        <taxon>Pseudomonadota</taxon>
        <taxon>Alphaproteobacteria</taxon>
        <taxon>Rhodospirillales</taxon>
        <taxon>Stellaceae</taxon>
        <taxon>Stella</taxon>
    </lineage>
</organism>
<sequence length="136" mass="14746">MTLRPILLALCLAVAGTAQAADRLFECAIAEARSVGSDGRFGDAPGGAWATNFRLIFDERTAVLRRVYPGGTAATTQYRIIQKGSAVNDVVARTTSPAMISVPDDMLRIRVWEPAMPFLFVDLMTVWGGTCRLLAR</sequence>
<dbReference type="EMBL" id="RJKX01000011">
    <property type="protein sequence ID" value="ROQ01135.1"/>
    <property type="molecule type" value="Genomic_DNA"/>
</dbReference>
<feature type="chain" id="PRO_5018214743" description="Secreted protein" evidence="1">
    <location>
        <begin position="21"/>
        <end position="136"/>
    </location>
</feature>
<evidence type="ECO:0000313" key="3">
    <source>
        <dbReference type="Proteomes" id="UP000278222"/>
    </source>
</evidence>
<evidence type="ECO:0008006" key="4">
    <source>
        <dbReference type="Google" id="ProtNLM"/>
    </source>
</evidence>
<name>A0A3N1MDF2_9PROT</name>
<dbReference type="AlphaFoldDB" id="A0A3N1MDF2"/>
<dbReference type="Proteomes" id="UP000278222">
    <property type="component" value="Unassembled WGS sequence"/>
</dbReference>
<evidence type="ECO:0000313" key="2">
    <source>
        <dbReference type="EMBL" id="ROQ01135.1"/>
    </source>
</evidence>
<protein>
    <recommendedName>
        <fullName evidence="4">Secreted protein</fullName>
    </recommendedName>
</protein>
<reference evidence="2 3" key="1">
    <citation type="submission" date="2018-11" db="EMBL/GenBank/DDBJ databases">
        <title>Genomic Encyclopedia of Type Strains, Phase IV (KMG-IV): sequencing the most valuable type-strain genomes for metagenomic binning, comparative biology and taxonomic classification.</title>
        <authorList>
            <person name="Goeker M."/>
        </authorList>
    </citation>
    <scope>NUCLEOTIDE SEQUENCE [LARGE SCALE GENOMIC DNA]</scope>
    <source>
        <strain evidence="2 3">DSM 5900</strain>
    </source>
</reference>
<comment type="caution">
    <text evidence="2">The sequence shown here is derived from an EMBL/GenBank/DDBJ whole genome shotgun (WGS) entry which is preliminary data.</text>
</comment>
<keyword evidence="1" id="KW-0732">Signal</keyword>